<dbReference type="Gene3D" id="1.25.40.420">
    <property type="match status" value="1"/>
</dbReference>
<feature type="compositionally biased region" description="Low complexity" evidence="4">
    <location>
        <begin position="1027"/>
        <end position="1037"/>
    </location>
</feature>
<dbReference type="InterPro" id="IPR009091">
    <property type="entry name" value="RCC1/BLIP-II"/>
</dbReference>
<protein>
    <recommendedName>
        <fullName evidence="5">BTB domain-containing protein</fullName>
    </recommendedName>
</protein>
<evidence type="ECO:0000256" key="2">
    <source>
        <dbReference type="PROSITE-ProRule" id="PRU00023"/>
    </source>
</evidence>
<evidence type="ECO:0000259" key="5">
    <source>
        <dbReference type="PROSITE" id="PS50097"/>
    </source>
</evidence>
<accession>A0A9N9X3P6</accession>
<dbReference type="EMBL" id="OU896710">
    <property type="protein sequence ID" value="CAG9821108.1"/>
    <property type="molecule type" value="Genomic_DNA"/>
</dbReference>
<dbReference type="CDD" id="cd18500">
    <property type="entry name" value="BACK_IBtk"/>
    <property type="match status" value="1"/>
</dbReference>
<evidence type="ECO:0000313" key="6">
    <source>
        <dbReference type="EMBL" id="CAG9821108.1"/>
    </source>
</evidence>
<feature type="repeat" description="RCC1" evidence="3">
    <location>
        <begin position="145"/>
        <end position="198"/>
    </location>
</feature>
<keyword evidence="2" id="KW-0040">ANK repeat</keyword>
<dbReference type="InterPro" id="IPR000210">
    <property type="entry name" value="BTB/POZ_dom"/>
</dbReference>
<dbReference type="Proteomes" id="UP001153737">
    <property type="component" value="Chromosome 4"/>
</dbReference>
<dbReference type="PANTHER" id="PTHR22872">
    <property type="entry name" value="BTK-BINDING PROTEIN-RELATED"/>
    <property type="match status" value="1"/>
</dbReference>
<dbReference type="InterPro" id="IPR011333">
    <property type="entry name" value="SKP1/BTB/POZ_sf"/>
</dbReference>
<feature type="repeat" description="ANK" evidence="2">
    <location>
        <begin position="55"/>
        <end position="88"/>
    </location>
</feature>
<dbReference type="Pfam" id="PF12796">
    <property type="entry name" value="Ank_2"/>
    <property type="match status" value="1"/>
</dbReference>
<evidence type="ECO:0000256" key="4">
    <source>
        <dbReference type="SAM" id="MobiDB-lite"/>
    </source>
</evidence>
<feature type="repeat" description="RCC1" evidence="3">
    <location>
        <begin position="256"/>
        <end position="307"/>
    </location>
</feature>
<dbReference type="Gene3D" id="3.30.710.10">
    <property type="entry name" value="Potassium Channel Kv1.1, Chain A"/>
    <property type="match status" value="2"/>
</dbReference>
<dbReference type="SUPFAM" id="SSF50985">
    <property type="entry name" value="RCC1/BLIP-II"/>
    <property type="match status" value="1"/>
</dbReference>
<gene>
    <name evidence="6" type="ORF">PHAECO_LOCUS8560</name>
</gene>
<feature type="repeat" description="ANK" evidence="2">
    <location>
        <begin position="90"/>
        <end position="122"/>
    </location>
</feature>
<dbReference type="PROSITE" id="PS50012">
    <property type="entry name" value="RCC1_3"/>
    <property type="match status" value="3"/>
</dbReference>
<dbReference type="Gene3D" id="1.25.40.20">
    <property type="entry name" value="Ankyrin repeat-containing domain"/>
    <property type="match status" value="1"/>
</dbReference>
<dbReference type="Gene3D" id="2.130.10.30">
    <property type="entry name" value="Regulator of chromosome condensation 1/beta-lactamase-inhibitor protein II"/>
    <property type="match status" value="1"/>
</dbReference>
<feature type="domain" description="BTB" evidence="5">
    <location>
        <begin position="738"/>
        <end position="805"/>
    </location>
</feature>
<keyword evidence="1" id="KW-0677">Repeat</keyword>
<dbReference type="PROSITE" id="PS50097">
    <property type="entry name" value="BTB"/>
    <property type="match status" value="2"/>
</dbReference>
<proteinExistence type="predicted"/>
<sequence>MNSSEHRPDCTNQCKSVQHGEIITAAISKRSISDYDLCSFLNFLCSRCESVVDSVGRTALQVAASCGRLELVKWLIHSRHADINLKDRESGYTALHRSIFYGKMDVAVELIKLGASTSDLDADCLTAIEHSMKDGLRPFSGTNGGELYSWGSNNNNLLGPQPSRQSPELLDIFHKEFSKESVRQMCIGQFHSIIVTESGKALSCGHGQGGRLGLGDEKAVVTPQLLSFSNGQKGEVISCIQASISRDHSIFLCCDGNVYTCGLNTYYVLGQLPPPEIVLVPKPIKHLSKEISGVCAGQFHSVVWGPEALYTWGLNAGQLGHKVNDKKKEQFVVTPRIVNIVNDINITCVAASNGATAVCTKRGDVYLLHEYQCRKIASRLLNAVQISIVGGKLESPLLDRELTKELHKELKVVVLTNTGNLLLWQELDQQLCRCIYSINRAIIVRQVSMNLNEMLLVSNCGEAFKGIIKPRKKAVTNSTDKNTKNSFHNFLDKEDCVVVSLQKISRIHRAVSIQSDLKGRDYCVVQALPYKTFTFPQITKSEMKHDLETLLKESDENDNIHDVIFKVRNRIFPAHQYIVTKKSAYFEKILNDKYSSVDLGNINPDIFEQFLEFVYTGECQLSTCGVLKSEGLRKLCHVKEHTKKTDDIIIDTENIPADMSAYEYYSKEDKEDNKQNGKHSRNPVRLLHELAKKFECTTLQKILSNLDMNNYTINHKTNILTAPISMPKFNRLDFPNLHDVTVKCRDGKELRAHKCVLSARMEYFSNLFSTRWGGDQTSEVNLPYAKSTVEALLEFLYTDSLSSLKDIEHDNLFKVLVLADQLFVLRLKDQCEMLLSDTLTLKNVVQILSFAHLYNAEKLKYCCMKFIISNITPLLESRMLDDLEVDLLKELSEFYFNENENVWCRVITPYSIALQDEIILSIGTAYPVDLTCIAEVTPVRSSQKKRHRVHKTSERHVSISVENDTSLEEILQFPDEPESVPESRDLPTRIKSIMLASTRMNSESVEHNFTKLVSQTVSGDFSSSLEESFDFPELSSPPNHPLHGFSPKSPPQRVVPKLKMVKLSQKQRKKLSSESHSEIVAQSPPVSTPPKNPWKPIPDVTGPLLKVDAERNIGDIILDEKKQKENLIKLKSKPLVCTQIEDKAIDDLHKFYNTENVLDEVIIIERVNSGAIASPVWVPRAKQIC</sequence>
<reference evidence="6" key="2">
    <citation type="submission" date="2022-10" db="EMBL/GenBank/DDBJ databases">
        <authorList>
            <consortium name="ENA_rothamsted_submissions"/>
            <consortium name="culmorum"/>
            <person name="King R."/>
        </authorList>
    </citation>
    <scope>NUCLEOTIDE SEQUENCE</scope>
</reference>
<reference evidence="6" key="1">
    <citation type="submission" date="2022-01" db="EMBL/GenBank/DDBJ databases">
        <authorList>
            <person name="King R."/>
        </authorList>
    </citation>
    <scope>NUCLEOTIDE SEQUENCE</scope>
</reference>
<feature type="region of interest" description="Disordered" evidence="4">
    <location>
        <begin position="1027"/>
        <end position="1053"/>
    </location>
</feature>
<dbReference type="PROSITE" id="PS50088">
    <property type="entry name" value="ANK_REPEAT"/>
    <property type="match status" value="2"/>
</dbReference>
<dbReference type="InterPro" id="IPR000408">
    <property type="entry name" value="Reg_chr_condens"/>
</dbReference>
<dbReference type="InterPro" id="IPR036770">
    <property type="entry name" value="Ankyrin_rpt-contain_sf"/>
</dbReference>
<feature type="domain" description="BTB" evidence="5">
    <location>
        <begin position="561"/>
        <end position="623"/>
    </location>
</feature>
<feature type="region of interest" description="Disordered" evidence="4">
    <location>
        <begin position="1065"/>
        <end position="1093"/>
    </location>
</feature>
<dbReference type="SMART" id="SM00225">
    <property type="entry name" value="BTB"/>
    <property type="match status" value="2"/>
</dbReference>
<organism evidence="6 7">
    <name type="scientific">Phaedon cochleariae</name>
    <name type="common">Mustard beetle</name>
    <dbReference type="NCBI Taxonomy" id="80249"/>
    <lineage>
        <taxon>Eukaryota</taxon>
        <taxon>Metazoa</taxon>
        <taxon>Ecdysozoa</taxon>
        <taxon>Arthropoda</taxon>
        <taxon>Hexapoda</taxon>
        <taxon>Insecta</taxon>
        <taxon>Pterygota</taxon>
        <taxon>Neoptera</taxon>
        <taxon>Endopterygota</taxon>
        <taxon>Coleoptera</taxon>
        <taxon>Polyphaga</taxon>
        <taxon>Cucujiformia</taxon>
        <taxon>Chrysomeloidea</taxon>
        <taxon>Chrysomelidae</taxon>
        <taxon>Chrysomelinae</taxon>
        <taxon>Chrysomelini</taxon>
        <taxon>Phaedon</taxon>
    </lineage>
</organism>
<dbReference type="PROSITE" id="PS50297">
    <property type="entry name" value="ANK_REP_REGION"/>
    <property type="match status" value="1"/>
</dbReference>
<evidence type="ECO:0000256" key="3">
    <source>
        <dbReference type="PROSITE-ProRule" id="PRU00235"/>
    </source>
</evidence>
<dbReference type="SUPFAM" id="SSF54695">
    <property type="entry name" value="POZ domain"/>
    <property type="match status" value="2"/>
</dbReference>
<dbReference type="AlphaFoldDB" id="A0A9N9X3P6"/>
<dbReference type="PANTHER" id="PTHR22872:SF2">
    <property type="entry name" value="INHIBITOR OF BRUTON TYROSINE KINASE"/>
    <property type="match status" value="1"/>
</dbReference>
<dbReference type="SUPFAM" id="SSF48403">
    <property type="entry name" value="Ankyrin repeat"/>
    <property type="match status" value="1"/>
</dbReference>
<dbReference type="OrthoDB" id="1893551at2759"/>
<dbReference type="SMART" id="SM00248">
    <property type="entry name" value="ANK"/>
    <property type="match status" value="2"/>
</dbReference>
<dbReference type="Pfam" id="PF00651">
    <property type="entry name" value="BTB"/>
    <property type="match status" value="2"/>
</dbReference>
<feature type="repeat" description="RCC1" evidence="3">
    <location>
        <begin position="199"/>
        <end position="255"/>
    </location>
</feature>
<name>A0A9N9X3P6_PHACE</name>
<keyword evidence="7" id="KW-1185">Reference proteome</keyword>
<dbReference type="InterPro" id="IPR002110">
    <property type="entry name" value="Ankyrin_rpt"/>
</dbReference>
<dbReference type="InterPro" id="IPR051625">
    <property type="entry name" value="Signaling_Regulatory_Domain"/>
</dbReference>
<dbReference type="Pfam" id="PF00415">
    <property type="entry name" value="RCC1"/>
    <property type="match status" value="3"/>
</dbReference>
<evidence type="ECO:0000313" key="7">
    <source>
        <dbReference type="Proteomes" id="UP001153737"/>
    </source>
</evidence>
<evidence type="ECO:0000256" key="1">
    <source>
        <dbReference type="ARBA" id="ARBA00022737"/>
    </source>
</evidence>